<gene>
    <name evidence="1" type="ORF">GCM10010151_62070</name>
</gene>
<protein>
    <submittedName>
        <fullName evidence="1">Uncharacterized protein</fullName>
    </submittedName>
</protein>
<name>A0ABN0XH09_9ACTN</name>
<sequence length="89" mass="9345">MTLDHPRDSGRLDGAPVTVTFTGERRKDVLAVPVGPLLARSDGRYAVEVADASGRRRTVPVQLGMFADGQVEVTGPGLAAGMRVEVPSS</sequence>
<keyword evidence="2" id="KW-1185">Reference proteome</keyword>
<organism evidence="1 2">
    <name type="scientific">Actinoallomurus spadix</name>
    <dbReference type="NCBI Taxonomy" id="79912"/>
    <lineage>
        <taxon>Bacteria</taxon>
        <taxon>Bacillati</taxon>
        <taxon>Actinomycetota</taxon>
        <taxon>Actinomycetes</taxon>
        <taxon>Streptosporangiales</taxon>
        <taxon>Thermomonosporaceae</taxon>
        <taxon>Actinoallomurus</taxon>
    </lineage>
</organism>
<evidence type="ECO:0000313" key="2">
    <source>
        <dbReference type="Proteomes" id="UP001501822"/>
    </source>
</evidence>
<comment type="caution">
    <text evidence="1">The sequence shown here is derived from an EMBL/GenBank/DDBJ whole genome shotgun (WGS) entry which is preliminary data.</text>
</comment>
<evidence type="ECO:0000313" key="1">
    <source>
        <dbReference type="EMBL" id="GAA0363661.1"/>
    </source>
</evidence>
<proteinExistence type="predicted"/>
<reference evidence="1 2" key="1">
    <citation type="journal article" date="2019" name="Int. J. Syst. Evol. Microbiol.">
        <title>The Global Catalogue of Microorganisms (GCM) 10K type strain sequencing project: providing services to taxonomists for standard genome sequencing and annotation.</title>
        <authorList>
            <consortium name="The Broad Institute Genomics Platform"/>
            <consortium name="The Broad Institute Genome Sequencing Center for Infectious Disease"/>
            <person name="Wu L."/>
            <person name="Ma J."/>
        </authorList>
    </citation>
    <scope>NUCLEOTIDE SEQUENCE [LARGE SCALE GENOMIC DNA]</scope>
    <source>
        <strain evidence="1 2">JCM 3146</strain>
    </source>
</reference>
<dbReference type="Proteomes" id="UP001501822">
    <property type="component" value="Unassembled WGS sequence"/>
</dbReference>
<dbReference type="EMBL" id="BAAABM010000062">
    <property type="protein sequence ID" value="GAA0363661.1"/>
    <property type="molecule type" value="Genomic_DNA"/>
</dbReference>
<accession>A0ABN0XH09</accession>
<dbReference type="Gene3D" id="2.40.420.20">
    <property type="match status" value="1"/>
</dbReference>